<keyword evidence="3" id="KW-1185">Reference proteome</keyword>
<dbReference type="Pfam" id="PF13416">
    <property type="entry name" value="SBP_bac_8"/>
    <property type="match status" value="1"/>
</dbReference>
<protein>
    <submittedName>
        <fullName evidence="2">ABC transporter substrate-binding protein</fullName>
    </submittedName>
</protein>
<dbReference type="SUPFAM" id="SSF53850">
    <property type="entry name" value="Periplasmic binding protein-like II"/>
    <property type="match status" value="1"/>
</dbReference>
<feature type="signal peptide" evidence="1">
    <location>
        <begin position="1"/>
        <end position="21"/>
    </location>
</feature>
<dbReference type="InterPro" id="IPR006059">
    <property type="entry name" value="SBP"/>
</dbReference>
<evidence type="ECO:0000256" key="1">
    <source>
        <dbReference type="SAM" id="SignalP"/>
    </source>
</evidence>
<dbReference type="PROSITE" id="PS51257">
    <property type="entry name" value="PROKAR_LIPOPROTEIN"/>
    <property type="match status" value="1"/>
</dbReference>
<dbReference type="InterPro" id="IPR050490">
    <property type="entry name" value="Bact_solute-bd_prot1"/>
</dbReference>
<dbReference type="RefSeq" id="WP_270878708.1">
    <property type="nucleotide sequence ID" value="NZ_JAQFVF010000021.1"/>
</dbReference>
<evidence type="ECO:0000313" key="3">
    <source>
        <dbReference type="Proteomes" id="UP001596044"/>
    </source>
</evidence>
<accession>A0ABW0K6H6</accession>
<reference evidence="3" key="1">
    <citation type="journal article" date="2019" name="Int. J. Syst. Evol. Microbiol.">
        <title>The Global Catalogue of Microorganisms (GCM) 10K type strain sequencing project: providing services to taxonomists for standard genome sequencing and annotation.</title>
        <authorList>
            <consortium name="The Broad Institute Genomics Platform"/>
            <consortium name="The Broad Institute Genome Sequencing Center for Infectious Disease"/>
            <person name="Wu L."/>
            <person name="Ma J."/>
        </authorList>
    </citation>
    <scope>NUCLEOTIDE SEQUENCE [LARGE SCALE GENOMIC DNA]</scope>
    <source>
        <strain evidence="3">KACC 11904</strain>
    </source>
</reference>
<gene>
    <name evidence="2" type="ORF">ACFPOG_11380</name>
</gene>
<name>A0ABW0K6H6_9BACL</name>
<keyword evidence="1" id="KW-0732">Signal</keyword>
<dbReference type="PANTHER" id="PTHR43649:SF11">
    <property type="entry name" value="ABC TRANSPORTER SUBSTRATE-BINDING PROTEIN YESO-RELATED"/>
    <property type="match status" value="1"/>
</dbReference>
<evidence type="ECO:0000313" key="2">
    <source>
        <dbReference type="EMBL" id="MFC5448869.1"/>
    </source>
</evidence>
<feature type="chain" id="PRO_5047225481" evidence="1">
    <location>
        <begin position="22"/>
        <end position="446"/>
    </location>
</feature>
<dbReference type="Gene3D" id="3.40.190.10">
    <property type="entry name" value="Periplasmic binding protein-like II"/>
    <property type="match status" value="2"/>
</dbReference>
<organism evidence="2 3">
    <name type="scientific">Paenibacillus aestuarii</name>
    <dbReference type="NCBI Taxonomy" id="516965"/>
    <lineage>
        <taxon>Bacteria</taxon>
        <taxon>Bacillati</taxon>
        <taxon>Bacillota</taxon>
        <taxon>Bacilli</taxon>
        <taxon>Bacillales</taxon>
        <taxon>Paenibacillaceae</taxon>
        <taxon>Paenibacillus</taxon>
    </lineage>
</organism>
<dbReference type="PANTHER" id="PTHR43649">
    <property type="entry name" value="ARABINOSE-BINDING PROTEIN-RELATED"/>
    <property type="match status" value="1"/>
</dbReference>
<sequence>MKKMMVSVLSTVLLLSACGNAGTNNSASGGSSSPAASSAATAAATSGAKKDPVTLRVAWWGGQARHDYTLKVIELYQQKNPNVKIESEYAAFDDYWKKLAPQAAANGLPDVFQMDISYLTQYGTRGQLEDLEPYTKNGLINVKDISENSLSGGKVGGKLLALNAGSNALQMTVDPQMIKDLGITPKQDWTMADLDSIGAALKAKGKLLASDFRHDVYFPFYLRGQGQKMYATDGTQLGYTDDKLFTDYYNMYKKWYDNGYLMPLDKLAQKKGTPEDDELVLGNAFSSNSWSNQYILLNTAAKRQLDMLPVPGWAQNKALFLKPSMFWTIAKSSKVKEEAAKFVDFLTNDIDANKIIKGERGVPVSSKVKDALMPDLSPEQKKVFEYVAWAEKNSSQMDPPNPVGAVEVDKLLKDTAEQILYKKLTVEEGAAKFRKDANAILAKNKK</sequence>
<proteinExistence type="predicted"/>
<dbReference type="EMBL" id="JBHSMJ010000012">
    <property type="protein sequence ID" value="MFC5448869.1"/>
    <property type="molecule type" value="Genomic_DNA"/>
</dbReference>
<dbReference type="Proteomes" id="UP001596044">
    <property type="component" value="Unassembled WGS sequence"/>
</dbReference>
<comment type="caution">
    <text evidence="2">The sequence shown here is derived from an EMBL/GenBank/DDBJ whole genome shotgun (WGS) entry which is preliminary data.</text>
</comment>